<comment type="caution">
    <text evidence="2">The sequence shown here is derived from an EMBL/GenBank/DDBJ whole genome shotgun (WGS) entry which is preliminary data.</text>
</comment>
<sequence length="65" mass="7345">MSSGYQLPINHVQSFHSCRQSNGYNLPLSHRQAFLSCRLASWYHRPLSPGSRSSPVDNLVGTTYH</sequence>
<dbReference type="EMBL" id="JAIWYP010000005">
    <property type="protein sequence ID" value="KAH3816064.1"/>
    <property type="molecule type" value="Genomic_DNA"/>
</dbReference>
<protein>
    <submittedName>
        <fullName evidence="2">Uncharacterized protein</fullName>
    </submittedName>
</protein>
<keyword evidence="3" id="KW-1185">Reference proteome</keyword>
<accession>A0A9D4JMQ3</accession>
<feature type="region of interest" description="Disordered" evidence="1">
    <location>
        <begin position="44"/>
        <end position="65"/>
    </location>
</feature>
<proteinExistence type="predicted"/>
<feature type="compositionally biased region" description="Polar residues" evidence="1">
    <location>
        <begin position="50"/>
        <end position="65"/>
    </location>
</feature>
<evidence type="ECO:0000313" key="3">
    <source>
        <dbReference type="Proteomes" id="UP000828390"/>
    </source>
</evidence>
<reference evidence="2" key="2">
    <citation type="submission" date="2020-11" db="EMBL/GenBank/DDBJ databases">
        <authorList>
            <person name="McCartney M.A."/>
            <person name="Auch B."/>
            <person name="Kono T."/>
            <person name="Mallez S."/>
            <person name="Becker A."/>
            <person name="Gohl D.M."/>
            <person name="Silverstein K.A.T."/>
            <person name="Koren S."/>
            <person name="Bechman K.B."/>
            <person name="Herman A."/>
            <person name="Abrahante J.E."/>
            <person name="Garbe J."/>
        </authorList>
    </citation>
    <scope>NUCLEOTIDE SEQUENCE</scope>
    <source>
        <strain evidence="2">Duluth1</strain>
        <tissue evidence="2">Whole animal</tissue>
    </source>
</reference>
<organism evidence="2 3">
    <name type="scientific">Dreissena polymorpha</name>
    <name type="common">Zebra mussel</name>
    <name type="synonym">Mytilus polymorpha</name>
    <dbReference type="NCBI Taxonomy" id="45954"/>
    <lineage>
        <taxon>Eukaryota</taxon>
        <taxon>Metazoa</taxon>
        <taxon>Spiralia</taxon>
        <taxon>Lophotrochozoa</taxon>
        <taxon>Mollusca</taxon>
        <taxon>Bivalvia</taxon>
        <taxon>Autobranchia</taxon>
        <taxon>Heteroconchia</taxon>
        <taxon>Euheterodonta</taxon>
        <taxon>Imparidentia</taxon>
        <taxon>Neoheterodontei</taxon>
        <taxon>Myida</taxon>
        <taxon>Dreissenoidea</taxon>
        <taxon>Dreissenidae</taxon>
        <taxon>Dreissena</taxon>
    </lineage>
</organism>
<dbReference type="AlphaFoldDB" id="A0A9D4JMQ3"/>
<name>A0A9D4JMQ3_DREPO</name>
<dbReference type="Proteomes" id="UP000828390">
    <property type="component" value="Unassembled WGS sequence"/>
</dbReference>
<reference evidence="2" key="1">
    <citation type="journal article" date="2019" name="bioRxiv">
        <title>The Genome of the Zebra Mussel, Dreissena polymorpha: A Resource for Invasive Species Research.</title>
        <authorList>
            <person name="McCartney M.A."/>
            <person name="Auch B."/>
            <person name="Kono T."/>
            <person name="Mallez S."/>
            <person name="Zhang Y."/>
            <person name="Obille A."/>
            <person name="Becker A."/>
            <person name="Abrahante J.E."/>
            <person name="Garbe J."/>
            <person name="Badalamenti J.P."/>
            <person name="Herman A."/>
            <person name="Mangelson H."/>
            <person name="Liachko I."/>
            <person name="Sullivan S."/>
            <person name="Sone E.D."/>
            <person name="Koren S."/>
            <person name="Silverstein K.A.T."/>
            <person name="Beckman K.B."/>
            <person name="Gohl D.M."/>
        </authorList>
    </citation>
    <scope>NUCLEOTIDE SEQUENCE</scope>
    <source>
        <strain evidence="2">Duluth1</strain>
        <tissue evidence="2">Whole animal</tissue>
    </source>
</reference>
<evidence type="ECO:0000313" key="2">
    <source>
        <dbReference type="EMBL" id="KAH3816064.1"/>
    </source>
</evidence>
<gene>
    <name evidence="2" type="ORF">DPMN_117571</name>
</gene>
<evidence type="ECO:0000256" key="1">
    <source>
        <dbReference type="SAM" id="MobiDB-lite"/>
    </source>
</evidence>